<dbReference type="RefSeq" id="WP_277277882.1">
    <property type="nucleotide sequence ID" value="NZ_JAROCY010000010.1"/>
</dbReference>
<keyword evidence="13" id="KW-1185">Reference proteome</keyword>
<dbReference type="PROSITE" id="PS50104">
    <property type="entry name" value="TIR"/>
    <property type="match status" value="1"/>
</dbReference>
<dbReference type="SMART" id="SM00028">
    <property type="entry name" value="TPR"/>
    <property type="match status" value="4"/>
</dbReference>
<gene>
    <name evidence="12" type="ORF">POM99_11445</name>
</gene>
<dbReference type="InterPro" id="IPR019734">
    <property type="entry name" value="TPR_rpt"/>
</dbReference>
<keyword evidence="10" id="KW-1133">Transmembrane helix</keyword>
<evidence type="ECO:0000256" key="9">
    <source>
        <dbReference type="ARBA" id="ARBA00023212"/>
    </source>
</evidence>
<dbReference type="SUPFAM" id="SSF48452">
    <property type="entry name" value="TPR-like"/>
    <property type="match status" value="3"/>
</dbReference>
<evidence type="ECO:0000259" key="11">
    <source>
        <dbReference type="PROSITE" id="PS50104"/>
    </source>
</evidence>
<evidence type="ECO:0000313" key="13">
    <source>
        <dbReference type="Proteomes" id="UP001222770"/>
    </source>
</evidence>
<keyword evidence="9" id="KW-0206">Cytoskeleton</keyword>
<keyword evidence="10" id="KW-0812">Transmembrane</keyword>
<dbReference type="PANTHER" id="PTHR45783:SF3">
    <property type="entry name" value="KINESIN LIGHT CHAIN"/>
    <property type="match status" value="1"/>
</dbReference>
<keyword evidence="5" id="KW-0677">Repeat</keyword>
<dbReference type="PANTHER" id="PTHR45783">
    <property type="entry name" value="KINESIN LIGHT CHAIN"/>
    <property type="match status" value="1"/>
</dbReference>
<keyword evidence="8" id="KW-0505">Motor protein</keyword>
<keyword evidence="3" id="KW-0963">Cytoplasm</keyword>
<accession>A0ABT6CJS1</accession>
<dbReference type="Gene3D" id="3.40.50.10140">
    <property type="entry name" value="Toll/interleukin-1 receptor homology (TIR) domain"/>
    <property type="match status" value="1"/>
</dbReference>
<dbReference type="Pfam" id="PF17874">
    <property type="entry name" value="TPR_MalT"/>
    <property type="match status" value="1"/>
</dbReference>
<evidence type="ECO:0000256" key="7">
    <source>
        <dbReference type="ARBA" id="ARBA00023054"/>
    </source>
</evidence>
<comment type="caution">
    <text evidence="12">The sequence shown here is derived from an EMBL/GenBank/DDBJ whole genome shotgun (WGS) entry which is preliminary data.</text>
</comment>
<dbReference type="InterPro" id="IPR000157">
    <property type="entry name" value="TIR_dom"/>
</dbReference>
<evidence type="ECO:0000256" key="6">
    <source>
        <dbReference type="ARBA" id="ARBA00022803"/>
    </source>
</evidence>
<dbReference type="InterPro" id="IPR035897">
    <property type="entry name" value="Toll_tir_struct_dom_sf"/>
</dbReference>
<sequence length="681" mass="74168">MPFRIRASFRNSSSIGGCRKDAGGQALKYSAFISYNHRDKREAIRLHRALERYVVPKRLRGRDSPLGLLQKRLPPFFRDRDELASSSDLAAAVREGLEQSAFLIVICSPNSAASRWVNEEIRTFVAMGRRDRIRLIVVDGEPLSPDPARNCIPPAILEGAEGEPLAADARPGQDGREGARLKVLAALLGVPYDELRQREAQRRHRRLAIVAAASTLGFAVTTGLAIAAVIARQQAEEARRIAEARTMTAERTLGFVKGMFRVSDPSVAQGEGDKITAREVVDRGARMMETGLDKEPAAKADLGVTLAEVYNALGLYDRGYAIVAGTLKLPHGQPDVHVRQWTTLAETQAQLGQTALAIENFRRASTLLNHPGVTPSMRSHVLFSLGQALSGDGEEARGDDLMREALAIDRALKEEGRADAARDLEGLGYNAFYAGRHAEARRLVTEALAIRTEVEGPNSPSVTDNRNMLANVAYAEGDLKGAEALYRGNLARDERVLGPMHPDLGITLNNLARMLIDQRRFDEAAPLLERAIILVERQRGKEADDLVYFTSNLALVRAAQGRMAEADALFGRAAGIARKVDHPMLGPVLTDRAALWCRMGHTAEGLALTSEAAKAVARDHADTAWRVAWVENVRGGCLIAGGRRPEGMALVRKSLPSLEKRWAANTMIGAAARSRLTGAAR</sequence>
<evidence type="ECO:0000256" key="8">
    <source>
        <dbReference type="ARBA" id="ARBA00023175"/>
    </source>
</evidence>
<feature type="domain" description="TIR" evidence="11">
    <location>
        <begin position="27"/>
        <end position="187"/>
    </location>
</feature>
<evidence type="ECO:0000256" key="3">
    <source>
        <dbReference type="ARBA" id="ARBA00022490"/>
    </source>
</evidence>
<dbReference type="Proteomes" id="UP001222770">
    <property type="component" value="Unassembled WGS sequence"/>
</dbReference>
<keyword evidence="10" id="KW-0472">Membrane</keyword>
<dbReference type="InterPro" id="IPR041617">
    <property type="entry name" value="TPR_MalT"/>
</dbReference>
<keyword evidence="12" id="KW-0675">Receptor</keyword>
<dbReference type="SUPFAM" id="SSF52200">
    <property type="entry name" value="Toll/Interleukin receptor TIR domain"/>
    <property type="match status" value="1"/>
</dbReference>
<evidence type="ECO:0000256" key="4">
    <source>
        <dbReference type="ARBA" id="ARBA00022701"/>
    </source>
</evidence>
<protein>
    <submittedName>
        <fullName evidence="12">Toll/interleukin-1 receptor domain-containing protein</fullName>
    </submittedName>
</protein>
<evidence type="ECO:0000256" key="2">
    <source>
        <dbReference type="ARBA" id="ARBA00009622"/>
    </source>
</evidence>
<dbReference type="InterPro" id="IPR002151">
    <property type="entry name" value="Kinesin_light"/>
</dbReference>
<dbReference type="Gene3D" id="1.25.40.10">
    <property type="entry name" value="Tetratricopeptide repeat domain"/>
    <property type="match status" value="2"/>
</dbReference>
<feature type="transmembrane region" description="Helical" evidence="10">
    <location>
        <begin position="207"/>
        <end position="231"/>
    </location>
</feature>
<proteinExistence type="inferred from homology"/>
<name>A0ABT6CJS1_9SPHN</name>
<evidence type="ECO:0000256" key="10">
    <source>
        <dbReference type="SAM" id="Phobius"/>
    </source>
</evidence>
<evidence type="ECO:0000256" key="1">
    <source>
        <dbReference type="ARBA" id="ARBA00004245"/>
    </source>
</evidence>
<comment type="subcellular location">
    <subcellularLocation>
        <location evidence="1">Cytoplasm</location>
        <location evidence="1">Cytoskeleton</location>
    </subcellularLocation>
</comment>
<organism evidence="12 13">
    <name type="scientific">Novosphingobium cyanobacteriorum</name>
    <dbReference type="NCBI Taxonomy" id="3024215"/>
    <lineage>
        <taxon>Bacteria</taxon>
        <taxon>Pseudomonadati</taxon>
        <taxon>Pseudomonadota</taxon>
        <taxon>Alphaproteobacteria</taxon>
        <taxon>Sphingomonadales</taxon>
        <taxon>Sphingomonadaceae</taxon>
        <taxon>Novosphingobium</taxon>
    </lineage>
</organism>
<keyword evidence="6" id="KW-0802">TPR repeat</keyword>
<keyword evidence="7" id="KW-0175">Coiled coil</keyword>
<keyword evidence="4" id="KW-0493">Microtubule</keyword>
<dbReference type="InterPro" id="IPR011990">
    <property type="entry name" value="TPR-like_helical_dom_sf"/>
</dbReference>
<dbReference type="EMBL" id="JAROCY010000010">
    <property type="protein sequence ID" value="MDF8333818.1"/>
    <property type="molecule type" value="Genomic_DNA"/>
</dbReference>
<comment type="similarity">
    <text evidence="2">Belongs to the kinesin light chain family.</text>
</comment>
<evidence type="ECO:0000313" key="12">
    <source>
        <dbReference type="EMBL" id="MDF8333818.1"/>
    </source>
</evidence>
<dbReference type="Pfam" id="PF13676">
    <property type="entry name" value="TIR_2"/>
    <property type="match status" value="1"/>
</dbReference>
<reference evidence="12 13" key="1">
    <citation type="submission" date="2023-03" db="EMBL/GenBank/DDBJ databases">
        <title>Novosphingobium cyanobacteriorum sp. nov., isolated from a eutrophic reservoir during the Microcystis bloom period.</title>
        <authorList>
            <person name="Kang M."/>
            <person name="Le V."/>
            <person name="Ko S.-R."/>
            <person name="Lee S.-A."/>
            <person name="Ahn C.-Y."/>
        </authorList>
    </citation>
    <scope>NUCLEOTIDE SEQUENCE [LARGE SCALE GENOMIC DNA]</scope>
    <source>
        <strain evidence="12 13">HBC54</strain>
    </source>
</reference>
<evidence type="ECO:0000256" key="5">
    <source>
        <dbReference type="ARBA" id="ARBA00022737"/>
    </source>
</evidence>